<reference evidence="1" key="1">
    <citation type="submission" date="2018-05" db="EMBL/GenBank/DDBJ databases">
        <authorList>
            <person name="Lanie J.A."/>
            <person name="Ng W.-L."/>
            <person name="Kazmierczak K.M."/>
            <person name="Andrzejewski T.M."/>
            <person name="Davidsen T.M."/>
            <person name="Wayne K.J."/>
            <person name="Tettelin H."/>
            <person name="Glass J.I."/>
            <person name="Rusch D."/>
            <person name="Podicherti R."/>
            <person name="Tsui H.-C.T."/>
            <person name="Winkler M.E."/>
        </authorList>
    </citation>
    <scope>NUCLEOTIDE SEQUENCE</scope>
</reference>
<gene>
    <name evidence="1" type="ORF">METZ01_LOCUS105186</name>
</gene>
<proteinExistence type="predicted"/>
<dbReference type="EMBL" id="UINC01011924">
    <property type="protein sequence ID" value="SVA52332.1"/>
    <property type="molecule type" value="Genomic_DNA"/>
</dbReference>
<organism evidence="1">
    <name type="scientific">marine metagenome</name>
    <dbReference type="NCBI Taxonomy" id="408172"/>
    <lineage>
        <taxon>unclassified sequences</taxon>
        <taxon>metagenomes</taxon>
        <taxon>ecological metagenomes</taxon>
    </lineage>
</organism>
<protein>
    <submittedName>
        <fullName evidence="1">Uncharacterized protein</fullName>
    </submittedName>
</protein>
<evidence type="ECO:0000313" key="1">
    <source>
        <dbReference type="EMBL" id="SVA52332.1"/>
    </source>
</evidence>
<accession>A0A381WIQ4</accession>
<sequence>MRPLEVTTRPRRTVEPVARHDGQPAQEFWIVERNVWPSFS</sequence>
<dbReference type="AlphaFoldDB" id="A0A381WIQ4"/>
<name>A0A381WIQ4_9ZZZZ</name>